<dbReference type="InterPro" id="IPR022728">
    <property type="entry name" value="Period_circadian-like_C"/>
</dbReference>
<dbReference type="EMBL" id="JAZGQO010000010">
    <property type="protein sequence ID" value="KAK6175525.1"/>
    <property type="molecule type" value="Genomic_DNA"/>
</dbReference>
<feature type="compositionally biased region" description="Low complexity" evidence="3">
    <location>
        <begin position="14"/>
        <end position="26"/>
    </location>
</feature>
<dbReference type="InterPro" id="IPR035965">
    <property type="entry name" value="PAS-like_dom_sf"/>
</dbReference>
<reference evidence="5 6" key="1">
    <citation type="submission" date="2024-01" db="EMBL/GenBank/DDBJ databases">
        <title>The genome of the rayed Mediterranean limpet Patella caerulea (Linnaeus, 1758).</title>
        <authorList>
            <person name="Anh-Thu Weber A."/>
            <person name="Halstead-Nussloch G."/>
        </authorList>
    </citation>
    <scope>NUCLEOTIDE SEQUENCE [LARGE SCALE GENOMIC DNA]</scope>
    <source>
        <strain evidence="5">AATW-2023a</strain>
        <tissue evidence="5">Whole specimen</tissue>
    </source>
</reference>
<proteinExistence type="predicted"/>
<dbReference type="PANTHER" id="PTHR11269">
    <property type="entry name" value="PERIOD CIRCADIAN PROTEIN"/>
    <property type="match status" value="1"/>
</dbReference>
<gene>
    <name evidence="5" type="ORF">SNE40_013973</name>
</gene>
<dbReference type="InterPro" id="IPR050760">
    <property type="entry name" value="Period_circadian_regulator"/>
</dbReference>
<dbReference type="SMART" id="SM00091">
    <property type="entry name" value="PAS"/>
    <property type="match status" value="1"/>
</dbReference>
<feature type="compositionally biased region" description="Basic and acidic residues" evidence="3">
    <location>
        <begin position="1059"/>
        <end position="1069"/>
    </location>
</feature>
<dbReference type="Pfam" id="PF12114">
    <property type="entry name" value="Period_C"/>
    <property type="match status" value="1"/>
</dbReference>
<dbReference type="CDD" id="cd00130">
    <property type="entry name" value="PAS"/>
    <property type="match status" value="1"/>
</dbReference>
<sequence>MAEKIGEHEKISETTSNSASSGTGTNMDDARQEQASKNSESTGYGYSCSSETRTQAVESLSSISISNTSNDFQQEMSTSGCSSGIDKHQKYKQMKREKVKDCLNEIKALMSNLSKSKGKHGGTLSTLEQVLERIRKIHHEEGEVVVPKDNLQTAKANSDKDSQSEVFYVTLTCSKLMVIEVSENLTNHLGFRKDSWQGCSFTNFILRKDLATLNTTIGNLSSTDNAEESQLSKSFFARFKYFQDIFQGFTLDKTADYIPLHAKIVFKKGKNKLEPSWTYITDKSDLVEKCFTLKLQPCISAYTPAGASVEKSFSIRHSFNCKFTHLSKNTVQLLGYLPQDLLGTSIFNLLHPDNLEELLHTYRRVITMKGQPFKTLKMKLKTKNNDWITVETEWSCFVNPWSNQVEIIMGKHKVISGPKDPDIFKEKTTETSVTPTKLTELEVTNLQRKITRLLKQPVKAIASSSSLSEDNTGTNITSDDHFCESNTSFALPKAVSDSKKGESSSDIISPAESLPTDSDTYVSYGQLNYSYNIKRFLQSRPLTLSKLEANEQSGCDVKGVDEFMISIPSHQTAHTDDSSIKVNMSDQEVCIGSPHNVDEDSQQSIEMPPVRQVFTPVHLTQARLREHTKFQEKLYVQRVKKDKSIILPRPNQNSIILKVASCRKRTRSQHDTDNEDIAKGKRKIHISDADMTVKKALQNSNSLFRSKLPVCNTDTSKANKIPDAEFAPAGSNYGIFPQGLPIMSFESGNVDLYSGYDKQVGNKDVQWPCYSSPGCSFSPFVMGGLLHSGGELGPASDEHGNLLSVPWPACLQPLNFKMPHQSSNNSAEPDCSSTEEETNSSLYILLDSGNYPPKTYTGKNQQKIPTQHKSTLNMGVKPQWVEAVHWTQDTQMRYEMPTPNLQDVLKSDKEFLKHMISSDLIVGQLRELLGEISEESSGSNTSEDKNKETSMEDMFKLGHQLQVHMESRVQEELMATHSNAINFDNTVDVPNCNADDVANHNIFDITNSNSDSLMNCSAEDLGNCNNDELLNCDSVNVESINSDISETNEILNMLSPKSSKTDMSSKRDMSVSSEGSSDEKIVSDITPSDQTSTGDSASSLKESDGTNEKYLVRRQKKTKEIRAPFYDKLFKRLPSDFDFVGNSSLSLGEPFWLQNVSLTEDFSYRYQIDTPELSNQLVMDREFLDSNSQPPIIQEELDIDSLRNFSTGISPDEDLDDQF</sequence>
<evidence type="ECO:0000313" key="6">
    <source>
        <dbReference type="Proteomes" id="UP001347796"/>
    </source>
</evidence>
<dbReference type="GO" id="GO:0032922">
    <property type="term" value="P:circadian regulation of gene expression"/>
    <property type="evidence" value="ECO:0007669"/>
    <property type="project" value="TreeGrafter"/>
</dbReference>
<dbReference type="SUPFAM" id="SSF55785">
    <property type="entry name" value="PYP-like sensor domain (PAS domain)"/>
    <property type="match status" value="1"/>
</dbReference>
<evidence type="ECO:0000256" key="2">
    <source>
        <dbReference type="ARBA" id="ARBA00023242"/>
    </source>
</evidence>
<feature type="compositionally biased region" description="Basic and acidic residues" evidence="3">
    <location>
        <begin position="1"/>
        <end position="12"/>
    </location>
</feature>
<dbReference type="Proteomes" id="UP001347796">
    <property type="component" value="Unassembled WGS sequence"/>
</dbReference>
<dbReference type="GO" id="GO:0000122">
    <property type="term" value="P:negative regulation of transcription by RNA polymerase II"/>
    <property type="evidence" value="ECO:0007669"/>
    <property type="project" value="TreeGrafter"/>
</dbReference>
<feature type="domain" description="PAS" evidence="4">
    <location>
        <begin position="322"/>
        <end position="369"/>
    </location>
</feature>
<protein>
    <recommendedName>
        <fullName evidence="4">PAS domain-containing protein</fullName>
    </recommendedName>
</protein>
<evidence type="ECO:0000259" key="4">
    <source>
        <dbReference type="PROSITE" id="PS50112"/>
    </source>
</evidence>
<dbReference type="AlphaFoldDB" id="A0AAN8JEP5"/>
<feature type="compositionally biased region" description="Polar residues" evidence="3">
    <location>
        <begin position="1085"/>
        <end position="1100"/>
    </location>
</feature>
<dbReference type="PANTHER" id="PTHR11269:SF16">
    <property type="entry name" value="PERIOD CIRCADIAN PROTEIN"/>
    <property type="match status" value="1"/>
</dbReference>
<name>A0AAN8JEP5_PATCE</name>
<dbReference type="GO" id="GO:0005737">
    <property type="term" value="C:cytoplasm"/>
    <property type="evidence" value="ECO:0007669"/>
    <property type="project" value="TreeGrafter"/>
</dbReference>
<feature type="region of interest" description="Disordered" evidence="3">
    <location>
        <begin position="493"/>
        <end position="513"/>
    </location>
</feature>
<feature type="compositionally biased region" description="Polar residues" evidence="3">
    <location>
        <begin position="35"/>
        <end position="51"/>
    </location>
</feature>
<accession>A0AAN8JEP5</accession>
<dbReference type="Gene3D" id="3.30.450.20">
    <property type="entry name" value="PAS domain"/>
    <property type="match status" value="2"/>
</dbReference>
<feature type="compositionally biased region" description="Basic and acidic residues" evidence="3">
    <location>
        <begin position="1101"/>
        <end position="1111"/>
    </location>
</feature>
<dbReference type="GO" id="GO:0000976">
    <property type="term" value="F:transcription cis-regulatory region binding"/>
    <property type="evidence" value="ECO:0007669"/>
    <property type="project" value="TreeGrafter"/>
</dbReference>
<evidence type="ECO:0000256" key="3">
    <source>
        <dbReference type="SAM" id="MobiDB-lite"/>
    </source>
</evidence>
<dbReference type="GO" id="GO:0001222">
    <property type="term" value="F:transcription corepressor binding"/>
    <property type="evidence" value="ECO:0007669"/>
    <property type="project" value="TreeGrafter"/>
</dbReference>
<evidence type="ECO:0000313" key="5">
    <source>
        <dbReference type="EMBL" id="KAK6175525.1"/>
    </source>
</evidence>
<dbReference type="GO" id="GO:0043153">
    <property type="term" value="P:entrainment of circadian clock by photoperiod"/>
    <property type="evidence" value="ECO:0007669"/>
    <property type="project" value="TreeGrafter"/>
</dbReference>
<dbReference type="PROSITE" id="PS50112">
    <property type="entry name" value="PAS"/>
    <property type="match status" value="1"/>
</dbReference>
<dbReference type="Pfam" id="PF14598">
    <property type="entry name" value="PAS_11"/>
    <property type="match status" value="1"/>
</dbReference>
<feature type="region of interest" description="Disordered" evidence="3">
    <location>
        <begin position="1051"/>
        <end position="1113"/>
    </location>
</feature>
<evidence type="ECO:0000256" key="1">
    <source>
        <dbReference type="ARBA" id="ARBA00004123"/>
    </source>
</evidence>
<dbReference type="GO" id="GO:0005634">
    <property type="term" value="C:nucleus"/>
    <property type="evidence" value="ECO:0007669"/>
    <property type="project" value="UniProtKB-SubCell"/>
</dbReference>
<keyword evidence="2" id="KW-0539">Nucleus</keyword>
<comment type="subcellular location">
    <subcellularLocation>
        <location evidence="1">Nucleus</location>
    </subcellularLocation>
</comment>
<organism evidence="5 6">
    <name type="scientific">Patella caerulea</name>
    <name type="common">Rayed Mediterranean limpet</name>
    <dbReference type="NCBI Taxonomy" id="87958"/>
    <lineage>
        <taxon>Eukaryota</taxon>
        <taxon>Metazoa</taxon>
        <taxon>Spiralia</taxon>
        <taxon>Lophotrochozoa</taxon>
        <taxon>Mollusca</taxon>
        <taxon>Gastropoda</taxon>
        <taxon>Patellogastropoda</taxon>
        <taxon>Patelloidea</taxon>
        <taxon>Patellidae</taxon>
        <taxon>Patella</taxon>
    </lineage>
</organism>
<feature type="region of interest" description="Disordered" evidence="3">
    <location>
        <begin position="1"/>
        <end position="51"/>
    </location>
</feature>
<comment type="caution">
    <text evidence="5">The sequence shown here is derived from an EMBL/GenBank/DDBJ whole genome shotgun (WGS) entry which is preliminary data.</text>
</comment>
<keyword evidence="6" id="KW-1185">Reference proteome</keyword>
<dbReference type="InterPro" id="IPR000014">
    <property type="entry name" value="PAS"/>
</dbReference>